<feature type="transmembrane region" description="Helical" evidence="8">
    <location>
        <begin position="482"/>
        <end position="502"/>
    </location>
</feature>
<dbReference type="InterPro" id="IPR044880">
    <property type="entry name" value="NCX_ion-bd_dom_sf"/>
</dbReference>
<feature type="transmembrane region" description="Helical" evidence="8">
    <location>
        <begin position="686"/>
        <end position="707"/>
    </location>
</feature>
<feature type="domain" description="Sodium/calcium exchanger membrane region" evidence="9">
    <location>
        <begin position="328"/>
        <end position="499"/>
    </location>
</feature>
<keyword evidence="3" id="KW-0813">Transport</keyword>
<feature type="transmembrane region" description="Helical" evidence="8">
    <location>
        <begin position="615"/>
        <end position="634"/>
    </location>
</feature>
<feature type="transmembrane region" description="Helical" evidence="8">
    <location>
        <begin position="714"/>
        <end position="733"/>
    </location>
</feature>
<comment type="similarity">
    <text evidence="2">Belongs to the Ca(2+):cation antiporter (CaCA) (TC 2.A.19) family.</text>
</comment>
<dbReference type="InterPro" id="IPR004713">
    <property type="entry name" value="CaH_exchang"/>
</dbReference>
<feature type="transmembrane region" description="Helical" evidence="8">
    <location>
        <begin position="327"/>
        <end position="351"/>
    </location>
</feature>
<evidence type="ECO:0000256" key="8">
    <source>
        <dbReference type="SAM" id="Phobius"/>
    </source>
</evidence>
<evidence type="ECO:0000256" key="1">
    <source>
        <dbReference type="ARBA" id="ARBA00004127"/>
    </source>
</evidence>
<feature type="transmembrane region" description="Helical" evidence="8">
    <location>
        <begin position="358"/>
        <end position="379"/>
    </location>
</feature>
<comment type="subcellular location">
    <subcellularLocation>
        <location evidence="1">Endomembrane system</location>
        <topology evidence="1">Multi-pass membrane protein</topology>
    </subcellularLocation>
</comment>
<dbReference type="GO" id="GO:0015369">
    <property type="term" value="F:calcium:proton antiporter activity"/>
    <property type="evidence" value="ECO:0007669"/>
    <property type="project" value="TreeGrafter"/>
</dbReference>
<accession>A0A1L0D2W3</accession>
<feature type="transmembrane region" description="Helical" evidence="8">
    <location>
        <begin position="227"/>
        <end position="244"/>
    </location>
</feature>
<feature type="transmembrane region" description="Helical" evidence="8">
    <location>
        <begin position="646"/>
        <end position="666"/>
    </location>
</feature>
<feature type="transmembrane region" description="Helical" evidence="8">
    <location>
        <begin position="391"/>
        <end position="414"/>
    </location>
</feature>
<dbReference type="EMBL" id="FQNF01000111">
    <property type="protein sequence ID" value="SGZ41519.1"/>
    <property type="molecule type" value="Genomic_DNA"/>
</dbReference>
<keyword evidence="7 8" id="KW-0472">Membrane</keyword>
<name>A0A1L0D2W3_9ASCO</name>
<keyword evidence="6" id="KW-0406">Ion transport</keyword>
<dbReference type="VEuPathDB" id="FungiDB:HGUI_03720"/>
<evidence type="ECO:0000313" key="11">
    <source>
        <dbReference type="Proteomes" id="UP000183365"/>
    </source>
</evidence>
<dbReference type="Gene3D" id="1.20.1420.30">
    <property type="entry name" value="NCX, central ion-binding region"/>
    <property type="match status" value="1"/>
</dbReference>
<reference evidence="11" key="1">
    <citation type="submission" date="2016-11" db="EMBL/GenBank/DDBJ databases">
        <authorList>
            <person name="Guldener U."/>
        </authorList>
    </citation>
    <scope>NUCLEOTIDE SEQUENCE [LARGE SCALE GENOMIC DNA]</scope>
</reference>
<dbReference type="Proteomes" id="UP000183365">
    <property type="component" value="Unassembled WGS sequence"/>
</dbReference>
<evidence type="ECO:0000256" key="2">
    <source>
        <dbReference type="ARBA" id="ARBA00008170"/>
    </source>
</evidence>
<organism evidence="10 11">
    <name type="scientific">Hanseniaspora guilliermondii</name>
    <dbReference type="NCBI Taxonomy" id="56406"/>
    <lineage>
        <taxon>Eukaryota</taxon>
        <taxon>Fungi</taxon>
        <taxon>Dikarya</taxon>
        <taxon>Ascomycota</taxon>
        <taxon>Saccharomycotina</taxon>
        <taxon>Saccharomycetes</taxon>
        <taxon>Saccharomycodales</taxon>
        <taxon>Saccharomycodaceae</taxon>
        <taxon>Hanseniaspora</taxon>
    </lineage>
</organism>
<dbReference type="GO" id="GO:0012505">
    <property type="term" value="C:endomembrane system"/>
    <property type="evidence" value="ECO:0007669"/>
    <property type="project" value="UniProtKB-SubCell"/>
</dbReference>
<evidence type="ECO:0000313" key="10">
    <source>
        <dbReference type="EMBL" id="SGZ41519.1"/>
    </source>
</evidence>
<evidence type="ECO:0000256" key="5">
    <source>
        <dbReference type="ARBA" id="ARBA00022989"/>
    </source>
</evidence>
<proteinExistence type="inferred from homology"/>
<feature type="transmembrane region" description="Helical" evidence="8">
    <location>
        <begin position="577"/>
        <end position="595"/>
    </location>
</feature>
<keyword evidence="11" id="KW-1185">Reference proteome</keyword>
<dbReference type="OrthoDB" id="16982at2759"/>
<dbReference type="GO" id="GO:0005774">
    <property type="term" value="C:vacuolar membrane"/>
    <property type="evidence" value="ECO:0007669"/>
    <property type="project" value="UniProtKB-ARBA"/>
</dbReference>
<dbReference type="InterPro" id="IPR004837">
    <property type="entry name" value="NaCa_Exmemb"/>
</dbReference>
<evidence type="ECO:0000256" key="4">
    <source>
        <dbReference type="ARBA" id="ARBA00022692"/>
    </source>
</evidence>
<keyword evidence="5 8" id="KW-1133">Transmembrane helix</keyword>
<evidence type="ECO:0000256" key="7">
    <source>
        <dbReference type="ARBA" id="ARBA00023136"/>
    </source>
</evidence>
<dbReference type="PANTHER" id="PTHR31503">
    <property type="entry name" value="VACUOLAR CALCIUM ION TRANSPORTER"/>
    <property type="match status" value="1"/>
</dbReference>
<feature type="domain" description="Sodium/calcium exchanger membrane region" evidence="9">
    <location>
        <begin position="576"/>
        <end position="730"/>
    </location>
</feature>
<protein>
    <submittedName>
        <fullName evidence="10">Related to Low affinity vacuolar monovalent cation/H(+) antiporter</fullName>
    </submittedName>
</protein>
<dbReference type="AlphaFoldDB" id="A0A1L0D2W3"/>
<sequence length="740" mass="82858">MSNNSLLKILSDDQDETTNPPEDITLQDRQDAINNMHPFGIKIWKPALYKKDRSIDQSVLKDMYNGIDSTNNLPVTSKDIRHGEDELTIGIKLCNVVYCLTIGLSLSLVLFLLAVVSFLLVTPINGIQEAKTNFMIFYKMINFILYPFGRVLYLDHGVLGLHSEYGAKKTTRIGTNYNSMPVQAKYTINDSLRMKLSKRWSSLVYKVIVNVVLRSVVYVYVAVLWLGVVSIPMSHMLLVILSVLKKFPLSYHVSSLKNTNVSMTNESQPLLRNNVHLQDILICTYKWCGWKYYKLTIDGTNVIVMNLLLVVGLTILDFFYFKKFNDLTLFVMCLISTFPLSFYIGGAIASISISTSMALGSVINALFSTIIEIFLYAVALNSNKGLLVEGGIIGSLLAGTLCLPGLSMLGGSLYKKTQLYNPKSAGVSSAMLIFAILTLLIPSWFYIIYGGVVMICDDDSGCRFENRPLQDDDFFKYKIRPLSGVIAVCLALVYLMGLWFTLKTHASMIWTIPNNPKVDKTQELPVRRYVSDGVMKSDTRHDGQSPARMIHQMTSISSIEENIHGHDAPNWTKVKSFSILLTATILYSVIAEILIHSLDFIIKAFPILTPKFLGVTVFALVPNLTEFLNAYSFARNGNVALSMEIGAAYVLQVVLLQVPALVIYSICKMKLGGERYGDIKEWAFTLVFPKFDLMATLSSVFLFTYLYSEGKSNYLKGALLLIFYAILIIGLYIQSGLDFD</sequence>
<dbReference type="Pfam" id="PF01699">
    <property type="entry name" value="Na_Ca_ex"/>
    <property type="match status" value="2"/>
</dbReference>
<gene>
    <name evidence="10" type="ORF">HGUI_03720</name>
</gene>
<feature type="transmembrane region" description="Helical" evidence="8">
    <location>
        <begin position="96"/>
        <end position="122"/>
    </location>
</feature>
<dbReference type="PANTHER" id="PTHR31503:SF10">
    <property type="entry name" value="VNX1 PROTEIN"/>
    <property type="match status" value="1"/>
</dbReference>
<feature type="transmembrane region" description="Helical" evidence="8">
    <location>
        <begin position="302"/>
        <end position="321"/>
    </location>
</feature>
<evidence type="ECO:0000259" key="9">
    <source>
        <dbReference type="Pfam" id="PF01699"/>
    </source>
</evidence>
<keyword evidence="4 8" id="KW-0812">Transmembrane</keyword>
<feature type="transmembrane region" description="Helical" evidence="8">
    <location>
        <begin position="134"/>
        <end position="153"/>
    </location>
</feature>
<evidence type="ECO:0000256" key="6">
    <source>
        <dbReference type="ARBA" id="ARBA00023065"/>
    </source>
</evidence>
<dbReference type="GO" id="GO:0006874">
    <property type="term" value="P:intracellular calcium ion homeostasis"/>
    <property type="evidence" value="ECO:0007669"/>
    <property type="project" value="TreeGrafter"/>
</dbReference>
<feature type="transmembrane region" description="Helical" evidence="8">
    <location>
        <begin position="426"/>
        <end position="449"/>
    </location>
</feature>
<evidence type="ECO:0000256" key="3">
    <source>
        <dbReference type="ARBA" id="ARBA00022448"/>
    </source>
</evidence>